<name>A0ABY3UFF6_9MYCO</name>
<proteinExistence type="predicted"/>
<keyword evidence="5" id="KW-0326">Glycosidase</keyword>
<evidence type="ECO:0000259" key="7">
    <source>
        <dbReference type="SMART" id="SM00237"/>
    </source>
</evidence>
<dbReference type="Gene3D" id="2.60.40.2030">
    <property type="match status" value="1"/>
</dbReference>
<gene>
    <name evidence="8" type="ORF">MJO55_01960</name>
</gene>
<keyword evidence="3" id="KW-0378">Hydrolase</keyword>
<dbReference type="Proteomes" id="UP001055159">
    <property type="component" value="Chromosome"/>
</dbReference>
<dbReference type="InterPro" id="IPR017853">
    <property type="entry name" value="GH"/>
</dbReference>
<feature type="compositionally biased region" description="Basic and acidic residues" evidence="6">
    <location>
        <begin position="120"/>
        <end position="141"/>
    </location>
</feature>
<evidence type="ECO:0000256" key="1">
    <source>
        <dbReference type="ARBA" id="ARBA00022729"/>
    </source>
</evidence>
<feature type="domain" description="Calx-beta" evidence="7">
    <location>
        <begin position="273"/>
        <end position="377"/>
    </location>
</feature>
<organism evidence="8 9">
    <name type="scientific">Mycolicibacterium rufum</name>
    <dbReference type="NCBI Taxonomy" id="318424"/>
    <lineage>
        <taxon>Bacteria</taxon>
        <taxon>Bacillati</taxon>
        <taxon>Actinomycetota</taxon>
        <taxon>Actinomycetes</taxon>
        <taxon>Mycobacteriales</taxon>
        <taxon>Mycobacteriaceae</taxon>
        <taxon>Mycolicibacterium</taxon>
    </lineage>
</organism>
<dbReference type="InterPro" id="IPR001547">
    <property type="entry name" value="Glyco_hydro_5"/>
</dbReference>
<dbReference type="EMBL" id="CP092427">
    <property type="protein sequence ID" value="ULP37242.1"/>
    <property type="molecule type" value="Genomic_DNA"/>
</dbReference>
<evidence type="ECO:0000313" key="9">
    <source>
        <dbReference type="Proteomes" id="UP001055159"/>
    </source>
</evidence>
<reference evidence="8" key="1">
    <citation type="submission" date="2022-08" db="EMBL/GenBank/DDBJ databases">
        <title>Whole genome sequencing of non-tuberculosis mycobacteria type-strains.</title>
        <authorList>
            <person name="Igarashi Y."/>
            <person name="Osugi A."/>
            <person name="Mitarai S."/>
        </authorList>
    </citation>
    <scope>NUCLEOTIDE SEQUENCE</scope>
    <source>
        <strain evidence="8">JCM 16372</strain>
    </source>
</reference>
<dbReference type="InterPro" id="IPR003644">
    <property type="entry name" value="Calx_beta"/>
</dbReference>
<feature type="region of interest" description="Disordered" evidence="6">
    <location>
        <begin position="53"/>
        <end position="188"/>
    </location>
</feature>
<dbReference type="Pfam" id="PF03160">
    <property type="entry name" value="Calx-beta"/>
    <property type="match status" value="1"/>
</dbReference>
<dbReference type="SUPFAM" id="SSF51445">
    <property type="entry name" value="(Trans)glycosidases"/>
    <property type="match status" value="1"/>
</dbReference>
<keyword evidence="1" id="KW-0732">Signal</keyword>
<keyword evidence="9" id="KW-1185">Reference proteome</keyword>
<dbReference type="Gene3D" id="3.20.20.80">
    <property type="entry name" value="Glycosidases"/>
    <property type="match status" value="1"/>
</dbReference>
<accession>A0ABY3UFF6</accession>
<protein>
    <submittedName>
        <fullName evidence="8">Cellulase family glycosylhydrolase</fullName>
    </submittedName>
</protein>
<dbReference type="InterPro" id="IPR038081">
    <property type="entry name" value="CalX-like_sf"/>
</dbReference>
<dbReference type="PANTHER" id="PTHR12631">
    <property type="entry name" value="ALPHA-L-IDURONIDASE"/>
    <property type="match status" value="1"/>
</dbReference>
<feature type="compositionally biased region" description="Low complexity" evidence="6">
    <location>
        <begin position="60"/>
        <end position="73"/>
    </location>
</feature>
<dbReference type="Pfam" id="PF00150">
    <property type="entry name" value="Cellulase"/>
    <property type="match status" value="1"/>
</dbReference>
<dbReference type="PANTHER" id="PTHR12631:SF10">
    <property type="entry name" value="BETA-XYLOSIDASE-LIKE PROTEIN-RELATED"/>
    <property type="match status" value="1"/>
</dbReference>
<evidence type="ECO:0000256" key="6">
    <source>
        <dbReference type="SAM" id="MobiDB-lite"/>
    </source>
</evidence>
<feature type="compositionally biased region" description="Acidic residues" evidence="6">
    <location>
        <begin position="103"/>
        <end position="119"/>
    </location>
</feature>
<keyword evidence="4" id="KW-0106">Calcium</keyword>
<dbReference type="SUPFAM" id="SSF141072">
    <property type="entry name" value="CalX-like"/>
    <property type="match status" value="1"/>
</dbReference>
<dbReference type="InterPro" id="IPR051923">
    <property type="entry name" value="Glycosyl_Hydrolase_39"/>
</dbReference>
<sequence>MAERSTLRRLLSIDARTGRGASAIGRLGALAVALGIGGAVAFMPAVAVADPGSAEDTHHAVSSPSPSADTADAGETHEDGPSRSDATAGTSADDAAQNSSGADEADDAPGAEPASDDVDPDVKRQSNRSREHRAVLRDRLPRTRAVTGIERRQRDESQTSPPSVADDPPSTGGVAEPPSAPPAPRATRIDTVVEAPAARRATPARATPVRTWIATWLGANRRLSAGDGPVSPAVVPLVWGAALAARRDERAERLQSFRSGVETFSLKLLGSKTTGGTSSTITVGFPQSVAYFAEGDSGARVELLTVRLSAASKTTVTVQYAVSISPGTGYKATVGQDFTAATGSVVFAPGQTSATIPVSVVGDTAYEPDEAFRVQLTSAVGALIVATAGQLAGQTDVILTNDDAVSGIGMTLHLRGADAATVKREFDLMSAMGVTWVRIDIDWSAVQPKRRSLYWGSTDLLVNEAVAHQMGVLATIAYTPEWARSTSTRLLSDPTHARPTNLSDLANFASLAAQRYAPLGVHCWEVWNEPNTAKFWPTRPDAGEYGQLFRAVATAIRGADSRATLLIGGISPQYDGSAAEIPPAVYLEQLYANGTAQLADGVAAHPYSYPNLPMDPAQRQVGGFYDLPALQAVMANHGDGAKKIWITEFGAPTGTSVNAVSEQDQATILLQAQQQVAQWNWAGPLMYYELVDGGTDPTDGEQNFGVLRADLSLKAAAQALMDAARVRL</sequence>
<evidence type="ECO:0000256" key="4">
    <source>
        <dbReference type="ARBA" id="ARBA00022837"/>
    </source>
</evidence>
<feature type="compositionally biased region" description="Low complexity" evidence="6">
    <location>
        <begin position="84"/>
        <end position="102"/>
    </location>
</feature>
<evidence type="ECO:0000256" key="5">
    <source>
        <dbReference type="ARBA" id="ARBA00023295"/>
    </source>
</evidence>
<evidence type="ECO:0000313" key="8">
    <source>
        <dbReference type="EMBL" id="ULP37242.1"/>
    </source>
</evidence>
<dbReference type="RefSeq" id="WP_239735633.1">
    <property type="nucleotide sequence ID" value="NZ_CP092427.2"/>
</dbReference>
<keyword evidence="2" id="KW-0677">Repeat</keyword>
<evidence type="ECO:0000256" key="2">
    <source>
        <dbReference type="ARBA" id="ARBA00022737"/>
    </source>
</evidence>
<evidence type="ECO:0000256" key="3">
    <source>
        <dbReference type="ARBA" id="ARBA00022801"/>
    </source>
</evidence>
<dbReference type="SMART" id="SM00237">
    <property type="entry name" value="Calx_beta"/>
    <property type="match status" value="1"/>
</dbReference>